<name>A0AAD8EYG2_BIOPF</name>
<evidence type="ECO:0000313" key="2">
    <source>
        <dbReference type="Proteomes" id="UP001233172"/>
    </source>
</evidence>
<keyword evidence="2" id="KW-1185">Reference proteome</keyword>
<dbReference type="EMBL" id="JASAOG010000186">
    <property type="protein sequence ID" value="KAK0045107.1"/>
    <property type="molecule type" value="Genomic_DNA"/>
</dbReference>
<organism evidence="1 2">
    <name type="scientific">Biomphalaria pfeifferi</name>
    <name type="common">Bloodfluke planorb</name>
    <name type="synonym">Freshwater snail</name>
    <dbReference type="NCBI Taxonomy" id="112525"/>
    <lineage>
        <taxon>Eukaryota</taxon>
        <taxon>Metazoa</taxon>
        <taxon>Spiralia</taxon>
        <taxon>Lophotrochozoa</taxon>
        <taxon>Mollusca</taxon>
        <taxon>Gastropoda</taxon>
        <taxon>Heterobranchia</taxon>
        <taxon>Euthyneura</taxon>
        <taxon>Panpulmonata</taxon>
        <taxon>Hygrophila</taxon>
        <taxon>Lymnaeoidea</taxon>
        <taxon>Planorbidae</taxon>
        <taxon>Biomphalaria</taxon>
    </lineage>
</organism>
<proteinExistence type="predicted"/>
<sequence>MLLCLSKCDIDLTEGPLPSRLSLGAPLPKKRLDTEYLNRLSYIGIHSVWPEVK</sequence>
<accession>A0AAD8EYG2</accession>
<reference evidence="1" key="2">
    <citation type="submission" date="2023-04" db="EMBL/GenBank/DDBJ databases">
        <authorList>
            <person name="Bu L."/>
            <person name="Lu L."/>
            <person name="Laidemitt M.R."/>
            <person name="Zhang S.M."/>
            <person name="Mutuku M."/>
            <person name="Mkoji G."/>
            <person name="Steinauer M."/>
            <person name="Loker E.S."/>
        </authorList>
    </citation>
    <scope>NUCLEOTIDE SEQUENCE</scope>
    <source>
        <strain evidence="1">KasaAsao</strain>
        <tissue evidence="1">Whole Snail</tissue>
    </source>
</reference>
<protein>
    <submittedName>
        <fullName evidence="1">Uncharacterized protein</fullName>
    </submittedName>
</protein>
<dbReference type="AlphaFoldDB" id="A0AAD8EYG2"/>
<feature type="non-terminal residue" evidence="1">
    <location>
        <position position="53"/>
    </location>
</feature>
<comment type="caution">
    <text evidence="1">The sequence shown here is derived from an EMBL/GenBank/DDBJ whole genome shotgun (WGS) entry which is preliminary data.</text>
</comment>
<dbReference type="Proteomes" id="UP001233172">
    <property type="component" value="Unassembled WGS sequence"/>
</dbReference>
<evidence type="ECO:0000313" key="1">
    <source>
        <dbReference type="EMBL" id="KAK0045107.1"/>
    </source>
</evidence>
<gene>
    <name evidence="1" type="ORF">Bpfe_025490</name>
</gene>
<reference evidence="1" key="1">
    <citation type="journal article" date="2023" name="PLoS Negl. Trop. Dis.">
        <title>A genome sequence for Biomphalaria pfeifferi, the major vector snail for the human-infecting parasite Schistosoma mansoni.</title>
        <authorList>
            <person name="Bu L."/>
            <person name="Lu L."/>
            <person name="Laidemitt M.R."/>
            <person name="Zhang S.M."/>
            <person name="Mutuku M."/>
            <person name="Mkoji G."/>
            <person name="Steinauer M."/>
            <person name="Loker E.S."/>
        </authorList>
    </citation>
    <scope>NUCLEOTIDE SEQUENCE</scope>
    <source>
        <strain evidence="1">KasaAsao</strain>
    </source>
</reference>